<sequence length="63" mass="6809">MTATEAVPPAPAPLRAQYKVDSVSGWLTMTSGLRRRGPRRTRKGSPVSAVQIDPKTGRVADFD</sequence>
<protein>
    <submittedName>
        <fullName evidence="2">Uncharacterized protein</fullName>
    </submittedName>
</protein>
<feature type="region of interest" description="Disordered" evidence="1">
    <location>
        <begin position="29"/>
        <end position="63"/>
    </location>
</feature>
<accession>A0A2V1HV71</accession>
<proteinExistence type="predicted"/>
<dbReference type="RefSeq" id="WP_116755357.1">
    <property type="nucleotide sequence ID" value="NZ_JBHUEX010000001.1"/>
</dbReference>
<feature type="compositionally biased region" description="Basic residues" evidence="1">
    <location>
        <begin position="33"/>
        <end position="43"/>
    </location>
</feature>
<keyword evidence="3" id="KW-1185">Reference proteome</keyword>
<organism evidence="2 3">
    <name type="scientific">Amnibacterium flavum</name>
    <dbReference type="NCBI Taxonomy" id="2173173"/>
    <lineage>
        <taxon>Bacteria</taxon>
        <taxon>Bacillati</taxon>
        <taxon>Actinomycetota</taxon>
        <taxon>Actinomycetes</taxon>
        <taxon>Micrococcales</taxon>
        <taxon>Microbacteriaceae</taxon>
        <taxon>Amnibacterium</taxon>
    </lineage>
</organism>
<name>A0A2V1HV71_9MICO</name>
<comment type="caution">
    <text evidence="2">The sequence shown here is derived from an EMBL/GenBank/DDBJ whole genome shotgun (WGS) entry which is preliminary data.</text>
</comment>
<dbReference type="EMBL" id="QEOP01000001">
    <property type="protein sequence ID" value="PVZ95622.1"/>
    <property type="molecule type" value="Genomic_DNA"/>
</dbReference>
<evidence type="ECO:0000256" key="1">
    <source>
        <dbReference type="SAM" id="MobiDB-lite"/>
    </source>
</evidence>
<dbReference type="Proteomes" id="UP000244893">
    <property type="component" value="Unassembled WGS sequence"/>
</dbReference>
<reference evidence="2 3" key="1">
    <citation type="submission" date="2018-05" db="EMBL/GenBank/DDBJ databases">
        <title>Amnibacterium sp. M8JJ-5, whole genome shotgun sequence.</title>
        <authorList>
            <person name="Tuo L."/>
        </authorList>
    </citation>
    <scope>NUCLEOTIDE SEQUENCE [LARGE SCALE GENOMIC DNA]</scope>
    <source>
        <strain evidence="2 3">M8JJ-5</strain>
    </source>
</reference>
<dbReference type="AlphaFoldDB" id="A0A2V1HV71"/>
<evidence type="ECO:0000313" key="3">
    <source>
        <dbReference type="Proteomes" id="UP000244893"/>
    </source>
</evidence>
<gene>
    <name evidence="2" type="ORF">DDQ50_03815</name>
</gene>
<evidence type="ECO:0000313" key="2">
    <source>
        <dbReference type="EMBL" id="PVZ95622.1"/>
    </source>
</evidence>